<name>A0A0H2RRL6_9AGAM</name>
<dbReference type="InterPro" id="IPR033923">
    <property type="entry name" value="PAK_BD"/>
</dbReference>
<keyword evidence="4" id="KW-0547">Nucleotide-binding</keyword>
<evidence type="ECO:0000256" key="6">
    <source>
        <dbReference type="ARBA" id="ARBA00022840"/>
    </source>
</evidence>
<keyword evidence="5" id="KW-0418">Kinase</keyword>
<evidence type="ECO:0000256" key="3">
    <source>
        <dbReference type="ARBA" id="ARBA00022679"/>
    </source>
</evidence>
<protein>
    <recommendedName>
        <fullName evidence="1">non-specific serine/threonine protein kinase</fullName>
        <ecNumber evidence="1">2.7.11.1</ecNumber>
    </recommendedName>
</protein>
<dbReference type="SMART" id="SM00285">
    <property type="entry name" value="PBD"/>
    <property type="match status" value="1"/>
</dbReference>
<dbReference type="OrthoDB" id="248923at2759"/>
<dbReference type="GO" id="GO:0004674">
    <property type="term" value="F:protein serine/threonine kinase activity"/>
    <property type="evidence" value="ECO:0007669"/>
    <property type="project" value="UniProtKB-KW"/>
</dbReference>
<sequence length="106" mass="11878">MSFMSNSKRPEISTPFDPVHLTHVGFNASTGEFTGLPREWQQLLHDSGISRSEQEKNPQAVMEIVKFYQEGQGGRRDDDVWEKMGAVKVKSPPIDVSSVSLSVSWV</sequence>
<evidence type="ECO:0000259" key="7">
    <source>
        <dbReference type="PROSITE" id="PS50108"/>
    </source>
</evidence>
<keyword evidence="3" id="KW-0808">Transferase</keyword>
<dbReference type="GO" id="GO:0005524">
    <property type="term" value="F:ATP binding"/>
    <property type="evidence" value="ECO:0007669"/>
    <property type="project" value="UniProtKB-KW"/>
</dbReference>
<dbReference type="CDD" id="cd01093">
    <property type="entry name" value="CRIB_PAK_like"/>
    <property type="match status" value="1"/>
</dbReference>
<evidence type="ECO:0000256" key="5">
    <source>
        <dbReference type="ARBA" id="ARBA00022777"/>
    </source>
</evidence>
<dbReference type="InterPro" id="IPR000095">
    <property type="entry name" value="CRIB_dom"/>
</dbReference>
<feature type="domain" description="CRIB" evidence="7">
    <location>
        <begin position="12"/>
        <end position="25"/>
    </location>
</feature>
<reference evidence="8 9" key="1">
    <citation type="submission" date="2015-04" db="EMBL/GenBank/DDBJ databases">
        <title>Complete genome sequence of Schizopora paradoxa KUC8140, a cosmopolitan wood degrader in East Asia.</title>
        <authorList>
            <consortium name="DOE Joint Genome Institute"/>
            <person name="Min B."/>
            <person name="Park H."/>
            <person name="Jang Y."/>
            <person name="Kim J.-J."/>
            <person name="Kim K.H."/>
            <person name="Pangilinan J."/>
            <person name="Lipzen A."/>
            <person name="Riley R."/>
            <person name="Grigoriev I.V."/>
            <person name="Spatafora J.W."/>
            <person name="Choi I.-G."/>
        </authorList>
    </citation>
    <scope>NUCLEOTIDE SEQUENCE [LARGE SCALE GENOMIC DNA]</scope>
    <source>
        <strain evidence="8 9">KUC8140</strain>
    </source>
</reference>
<evidence type="ECO:0000256" key="1">
    <source>
        <dbReference type="ARBA" id="ARBA00012513"/>
    </source>
</evidence>
<dbReference type="Proteomes" id="UP000053477">
    <property type="component" value="Unassembled WGS sequence"/>
</dbReference>
<dbReference type="InParanoid" id="A0A0H2RRL6"/>
<gene>
    <name evidence="8" type="ORF">SCHPADRAFT_836676</name>
</gene>
<evidence type="ECO:0000256" key="4">
    <source>
        <dbReference type="ARBA" id="ARBA00022741"/>
    </source>
</evidence>
<keyword evidence="6" id="KW-0067">ATP-binding</keyword>
<dbReference type="FunFam" id="3.90.810.10:FF:000007">
    <property type="entry name" value="Non-specific serine/threonine protein kinase"/>
    <property type="match status" value="1"/>
</dbReference>
<dbReference type="EMBL" id="KQ086138">
    <property type="protein sequence ID" value="KLO07451.1"/>
    <property type="molecule type" value="Genomic_DNA"/>
</dbReference>
<evidence type="ECO:0000313" key="8">
    <source>
        <dbReference type="EMBL" id="KLO07451.1"/>
    </source>
</evidence>
<dbReference type="Gene3D" id="3.90.810.10">
    <property type="entry name" value="CRIB domain"/>
    <property type="match status" value="1"/>
</dbReference>
<organism evidence="8 9">
    <name type="scientific">Schizopora paradoxa</name>
    <dbReference type="NCBI Taxonomy" id="27342"/>
    <lineage>
        <taxon>Eukaryota</taxon>
        <taxon>Fungi</taxon>
        <taxon>Dikarya</taxon>
        <taxon>Basidiomycota</taxon>
        <taxon>Agaricomycotina</taxon>
        <taxon>Agaricomycetes</taxon>
        <taxon>Hymenochaetales</taxon>
        <taxon>Schizoporaceae</taxon>
        <taxon>Schizopora</taxon>
    </lineage>
</organism>
<dbReference type="STRING" id="27342.A0A0H2RRL6"/>
<dbReference type="Pfam" id="PF00786">
    <property type="entry name" value="PBD"/>
    <property type="match status" value="1"/>
</dbReference>
<accession>A0A0H2RRL6</accession>
<dbReference type="AlphaFoldDB" id="A0A0H2RRL6"/>
<dbReference type="PROSITE" id="PS50108">
    <property type="entry name" value="CRIB"/>
    <property type="match status" value="1"/>
</dbReference>
<keyword evidence="2" id="KW-0723">Serine/threonine-protein kinase</keyword>
<dbReference type="InterPro" id="IPR036936">
    <property type="entry name" value="CRIB_dom_sf"/>
</dbReference>
<dbReference type="EC" id="2.7.11.1" evidence="1"/>
<proteinExistence type="predicted"/>
<evidence type="ECO:0000256" key="2">
    <source>
        <dbReference type="ARBA" id="ARBA00022527"/>
    </source>
</evidence>
<keyword evidence="9" id="KW-1185">Reference proteome</keyword>
<evidence type="ECO:0000313" key="9">
    <source>
        <dbReference type="Proteomes" id="UP000053477"/>
    </source>
</evidence>